<dbReference type="Pfam" id="PF00595">
    <property type="entry name" value="PDZ"/>
    <property type="match status" value="1"/>
</dbReference>
<dbReference type="AlphaFoldDB" id="A0AAW1KRN6"/>
<evidence type="ECO:0000256" key="1">
    <source>
        <dbReference type="SAM" id="MobiDB-lite"/>
    </source>
</evidence>
<dbReference type="SMART" id="SM00228">
    <property type="entry name" value="PDZ"/>
    <property type="match status" value="1"/>
</dbReference>
<evidence type="ECO:0000313" key="4">
    <source>
        <dbReference type="Proteomes" id="UP001458880"/>
    </source>
</evidence>
<evidence type="ECO:0000313" key="3">
    <source>
        <dbReference type="EMBL" id="KAK9723147.1"/>
    </source>
</evidence>
<dbReference type="CDD" id="cd06759">
    <property type="entry name" value="PDZ3_PDZD2-PDZ1_hPro-IL-16-like"/>
    <property type="match status" value="1"/>
</dbReference>
<dbReference type="InterPro" id="IPR001478">
    <property type="entry name" value="PDZ"/>
</dbReference>
<dbReference type="PROSITE" id="PS50106">
    <property type="entry name" value="PDZ"/>
    <property type="match status" value="1"/>
</dbReference>
<name>A0AAW1KRN6_POPJA</name>
<reference evidence="3 4" key="1">
    <citation type="journal article" date="2024" name="BMC Genomics">
        <title>De novo assembly and annotation of Popillia japonica's genome with initial clues to its potential as an invasive pest.</title>
        <authorList>
            <person name="Cucini C."/>
            <person name="Boschi S."/>
            <person name="Funari R."/>
            <person name="Cardaioli E."/>
            <person name="Iannotti N."/>
            <person name="Marturano G."/>
            <person name="Paoli F."/>
            <person name="Bruttini M."/>
            <person name="Carapelli A."/>
            <person name="Frati F."/>
            <person name="Nardi F."/>
        </authorList>
    </citation>
    <scope>NUCLEOTIDE SEQUENCE [LARGE SCALE GENOMIC DNA]</scope>
    <source>
        <strain evidence="3">DMR45628</strain>
    </source>
</reference>
<dbReference type="Proteomes" id="UP001458880">
    <property type="component" value="Unassembled WGS sequence"/>
</dbReference>
<proteinExistence type="predicted"/>
<dbReference type="EMBL" id="JASPKY010000182">
    <property type="protein sequence ID" value="KAK9723147.1"/>
    <property type="molecule type" value="Genomic_DNA"/>
</dbReference>
<gene>
    <name evidence="3" type="ORF">QE152_g19365</name>
</gene>
<dbReference type="SUPFAM" id="SSF50156">
    <property type="entry name" value="PDZ domain-like"/>
    <property type="match status" value="1"/>
</dbReference>
<feature type="compositionally biased region" description="Polar residues" evidence="1">
    <location>
        <begin position="373"/>
        <end position="387"/>
    </location>
</feature>
<comment type="caution">
    <text evidence="3">The sequence shown here is derived from an EMBL/GenBank/DDBJ whole genome shotgun (WGS) entry which is preliminary data.</text>
</comment>
<protein>
    <submittedName>
        <fullName evidence="3">PDZ domain</fullName>
    </submittedName>
</protein>
<feature type="region of interest" description="Disordered" evidence="1">
    <location>
        <begin position="317"/>
        <end position="337"/>
    </location>
</feature>
<organism evidence="3 4">
    <name type="scientific">Popillia japonica</name>
    <name type="common">Japanese beetle</name>
    <dbReference type="NCBI Taxonomy" id="7064"/>
    <lineage>
        <taxon>Eukaryota</taxon>
        <taxon>Metazoa</taxon>
        <taxon>Ecdysozoa</taxon>
        <taxon>Arthropoda</taxon>
        <taxon>Hexapoda</taxon>
        <taxon>Insecta</taxon>
        <taxon>Pterygota</taxon>
        <taxon>Neoptera</taxon>
        <taxon>Endopterygota</taxon>
        <taxon>Coleoptera</taxon>
        <taxon>Polyphaga</taxon>
        <taxon>Scarabaeiformia</taxon>
        <taxon>Scarabaeidae</taxon>
        <taxon>Rutelinae</taxon>
        <taxon>Popillia</taxon>
    </lineage>
</organism>
<feature type="compositionally biased region" description="Acidic residues" evidence="1">
    <location>
        <begin position="421"/>
        <end position="434"/>
    </location>
</feature>
<dbReference type="PANTHER" id="PTHR11324">
    <property type="entry name" value="IL16-RELATED"/>
    <property type="match status" value="1"/>
</dbReference>
<sequence>MNTGILFIFTEYARINDLEDLLANRKLDAEQCGLPLHKDVSCCIPVTILIDLWMMILFRHSESAQTIMGTEGNEGVSEENDTQKVHVTSLSDKNNLKKTCDNSDLQHNTKDLKSWNGSISQRWRKIRRCCASLRSPTIQTTTEPCRDTLLRDNSQILVNLPQISNSLRIPSSKKKSSVQDVIRSQFNRMHVALRKRRALSVQEVFNSPSHEQPTFYVPSVSDEDYDSGSVSLPIIDTGNMIAPHTRGRQRTKYKNESVNYETNTNDHGYHSYEDSTLLEKLPYEPEPDYDDDNKWCLSHHEKQRRWSVVDGLMRYSNNATPRPKIQSSQIDSGPNSIQFNYNQRKYAAQIKNQIPKAKLTSRKQHERARSHSPAKNNGAKDSNTEIKTPSGGKVYNSINEDEHAEKEHTQYERKDSQNWLEELEEEECDREEEESKFCTLPRGGGSTFTIKQVVFQKGPGLKALGFTIVGGRDSPKGSMGIYVKTIIPSGQAAETGNLKEGDEILAVNGKPLHGASHQEAIAVFKQIRTGKVLLHIGRRANRKKKERLSLVV</sequence>
<dbReference type="Gene3D" id="2.30.42.10">
    <property type="match status" value="1"/>
</dbReference>
<dbReference type="PANTHER" id="PTHR11324:SF16">
    <property type="entry name" value="PDZ DOMAIN-CONTAINING PROTEIN 2"/>
    <property type="match status" value="1"/>
</dbReference>
<evidence type="ECO:0000259" key="2">
    <source>
        <dbReference type="PROSITE" id="PS50106"/>
    </source>
</evidence>
<dbReference type="InterPro" id="IPR036034">
    <property type="entry name" value="PDZ_sf"/>
</dbReference>
<feature type="compositionally biased region" description="Basic residues" evidence="1">
    <location>
        <begin position="359"/>
        <end position="372"/>
    </location>
</feature>
<feature type="domain" description="PDZ" evidence="2">
    <location>
        <begin position="452"/>
        <end position="526"/>
    </location>
</feature>
<keyword evidence="4" id="KW-1185">Reference proteome</keyword>
<accession>A0AAW1KRN6</accession>
<feature type="region of interest" description="Disordered" evidence="1">
    <location>
        <begin position="357"/>
        <end position="438"/>
    </location>
</feature>
<feature type="compositionally biased region" description="Basic and acidic residues" evidence="1">
    <location>
        <begin position="400"/>
        <end position="416"/>
    </location>
</feature>